<dbReference type="Proteomes" id="UP001271007">
    <property type="component" value="Unassembled WGS sequence"/>
</dbReference>
<dbReference type="InterPro" id="IPR026992">
    <property type="entry name" value="DIOX_N"/>
</dbReference>
<organism evidence="4 5">
    <name type="scientific">Extremus antarcticus</name>
    <dbReference type="NCBI Taxonomy" id="702011"/>
    <lineage>
        <taxon>Eukaryota</taxon>
        <taxon>Fungi</taxon>
        <taxon>Dikarya</taxon>
        <taxon>Ascomycota</taxon>
        <taxon>Pezizomycotina</taxon>
        <taxon>Dothideomycetes</taxon>
        <taxon>Dothideomycetidae</taxon>
        <taxon>Mycosphaerellales</taxon>
        <taxon>Extremaceae</taxon>
        <taxon>Extremus</taxon>
    </lineage>
</organism>
<dbReference type="PROSITE" id="PS51471">
    <property type="entry name" value="FE2OG_OXY"/>
    <property type="match status" value="1"/>
</dbReference>
<keyword evidence="2" id="KW-0408">Iron</keyword>
<dbReference type="AlphaFoldDB" id="A0AAJ0DM88"/>
<dbReference type="InterPro" id="IPR044861">
    <property type="entry name" value="IPNS-like_FE2OG_OXY"/>
</dbReference>
<name>A0AAJ0DM88_9PEZI</name>
<dbReference type="PANTHER" id="PTHR47990">
    <property type="entry name" value="2-OXOGLUTARATE (2OG) AND FE(II)-DEPENDENT OXYGENASE SUPERFAMILY PROTEIN-RELATED"/>
    <property type="match status" value="1"/>
</dbReference>
<gene>
    <name evidence="4" type="ORF">LTR09_005751</name>
</gene>
<keyword evidence="5" id="KW-1185">Reference proteome</keyword>
<keyword evidence="2" id="KW-0479">Metal-binding</keyword>
<dbReference type="FunFam" id="2.60.120.330:FF:000040">
    <property type="entry name" value="Chromosome 21, whole genome shotgun sequence"/>
    <property type="match status" value="1"/>
</dbReference>
<evidence type="ECO:0000313" key="4">
    <source>
        <dbReference type="EMBL" id="KAK3053125.1"/>
    </source>
</evidence>
<dbReference type="EMBL" id="JAWDJX010000017">
    <property type="protein sequence ID" value="KAK3053125.1"/>
    <property type="molecule type" value="Genomic_DNA"/>
</dbReference>
<dbReference type="Gene3D" id="2.60.120.330">
    <property type="entry name" value="B-lactam Antibiotic, Isopenicillin N Synthase, Chain"/>
    <property type="match status" value="1"/>
</dbReference>
<evidence type="ECO:0000256" key="2">
    <source>
        <dbReference type="RuleBase" id="RU003682"/>
    </source>
</evidence>
<feature type="domain" description="Fe2OG dioxygenase" evidence="3">
    <location>
        <begin position="213"/>
        <end position="319"/>
    </location>
</feature>
<dbReference type="Pfam" id="PF03171">
    <property type="entry name" value="2OG-FeII_Oxy"/>
    <property type="match status" value="1"/>
</dbReference>
<dbReference type="SUPFAM" id="SSF51197">
    <property type="entry name" value="Clavaminate synthase-like"/>
    <property type="match status" value="1"/>
</dbReference>
<dbReference type="Pfam" id="PF14226">
    <property type="entry name" value="DIOX_N"/>
    <property type="match status" value="1"/>
</dbReference>
<evidence type="ECO:0000256" key="1">
    <source>
        <dbReference type="ARBA" id="ARBA00008056"/>
    </source>
</evidence>
<dbReference type="PRINTS" id="PR00682">
    <property type="entry name" value="IPNSYNTHASE"/>
</dbReference>
<sequence>MAAVQSMPGLPTNYKSIPKYEQVAETTTELDWADLVTLDLSKFDAPGGKEQLAAQLKDAVHNVGFFYITGFGLSQEEVDQQFAIGKEFFALPTEEKVKYRADLENGNYNGYRPKGSGEILPGKRDNVEMYNVYKFVSSVALSLPHNLLTVDEAPGMEREQPDIIKENRTEIERFQRHIAEDTVQKLLALISIILELPEDHLSKGHQYNDVSGCHLRYMIYRHRTAEENAEYQNLYSKGHTDFGSLTLLFRQPVAALQIRMHDGSWKWVKPYPGSITVNIADVLDFWTAGYLKSSIHRVVAPPPDQAHIDRLGLLYFLRPAVDLKLKALDSPLLERLGLTSKNAAASEITAGDWVAARVKGNQDKVPEGGKQEKAVLGGISAKYYD</sequence>
<dbReference type="GO" id="GO:0046872">
    <property type="term" value="F:metal ion binding"/>
    <property type="evidence" value="ECO:0007669"/>
    <property type="project" value="UniProtKB-KW"/>
</dbReference>
<evidence type="ECO:0000259" key="3">
    <source>
        <dbReference type="PROSITE" id="PS51471"/>
    </source>
</evidence>
<comment type="caution">
    <text evidence="4">The sequence shown here is derived from an EMBL/GenBank/DDBJ whole genome shotgun (WGS) entry which is preliminary data.</text>
</comment>
<comment type="similarity">
    <text evidence="1 2">Belongs to the iron/ascorbate-dependent oxidoreductase family.</text>
</comment>
<dbReference type="GO" id="GO:0016491">
    <property type="term" value="F:oxidoreductase activity"/>
    <property type="evidence" value="ECO:0007669"/>
    <property type="project" value="UniProtKB-KW"/>
</dbReference>
<proteinExistence type="inferred from homology"/>
<evidence type="ECO:0000313" key="5">
    <source>
        <dbReference type="Proteomes" id="UP001271007"/>
    </source>
</evidence>
<keyword evidence="2" id="KW-0560">Oxidoreductase</keyword>
<dbReference type="InterPro" id="IPR050231">
    <property type="entry name" value="Iron_ascorbate_oxido_reductase"/>
</dbReference>
<dbReference type="GO" id="GO:0044283">
    <property type="term" value="P:small molecule biosynthetic process"/>
    <property type="evidence" value="ECO:0007669"/>
    <property type="project" value="UniProtKB-ARBA"/>
</dbReference>
<protein>
    <recommendedName>
        <fullName evidence="3">Fe2OG dioxygenase domain-containing protein</fullName>
    </recommendedName>
</protein>
<dbReference type="InterPro" id="IPR005123">
    <property type="entry name" value="Oxoglu/Fe-dep_dioxygenase_dom"/>
</dbReference>
<dbReference type="InterPro" id="IPR027443">
    <property type="entry name" value="IPNS-like_sf"/>
</dbReference>
<reference evidence="4" key="1">
    <citation type="submission" date="2023-04" db="EMBL/GenBank/DDBJ databases">
        <title>Black Yeasts Isolated from many extreme environments.</title>
        <authorList>
            <person name="Coleine C."/>
            <person name="Stajich J.E."/>
            <person name="Selbmann L."/>
        </authorList>
    </citation>
    <scope>NUCLEOTIDE SEQUENCE</scope>
    <source>
        <strain evidence="4">CCFEE 5312</strain>
    </source>
</reference>
<accession>A0AAJ0DM88</accession>